<sequence>LVNPPRSGWKYRLEMENLDAHKLLNLSEMVHLCGVDTAEISAITAVAKAAVIPHEYPGYSCRDHVDSNASVSLVDMRMNLCLISHS</sequence>
<dbReference type="EMBL" id="LGTZ01002602">
    <property type="protein sequence ID" value="OJD12380.1"/>
    <property type="molecule type" value="Genomic_DNA"/>
</dbReference>
<keyword evidence="2" id="KW-1185">Reference proteome</keyword>
<comment type="caution">
    <text evidence="1">The sequence shown here is derived from an EMBL/GenBank/DDBJ whole genome shotgun (WGS) entry which is preliminary data.</text>
</comment>
<evidence type="ECO:0000313" key="2">
    <source>
        <dbReference type="Proteomes" id="UP000242791"/>
    </source>
</evidence>
<proteinExistence type="predicted"/>
<organism evidence="1 2">
    <name type="scientific">Blastomyces percursus</name>
    <dbReference type="NCBI Taxonomy" id="1658174"/>
    <lineage>
        <taxon>Eukaryota</taxon>
        <taxon>Fungi</taxon>
        <taxon>Dikarya</taxon>
        <taxon>Ascomycota</taxon>
        <taxon>Pezizomycotina</taxon>
        <taxon>Eurotiomycetes</taxon>
        <taxon>Eurotiomycetidae</taxon>
        <taxon>Onygenales</taxon>
        <taxon>Ajellomycetaceae</taxon>
        <taxon>Blastomyces</taxon>
    </lineage>
</organism>
<name>A0A1J9Q8X1_9EURO</name>
<dbReference type="Proteomes" id="UP000242791">
    <property type="component" value="Unassembled WGS sequence"/>
</dbReference>
<reference evidence="1 2" key="1">
    <citation type="submission" date="2015-08" db="EMBL/GenBank/DDBJ databases">
        <title>Emmonsia species relationships and genome sequence.</title>
        <authorList>
            <person name="Cuomo C.A."/>
            <person name="Schwartz I.S."/>
            <person name="Kenyon C."/>
            <person name="De Hoog G.S."/>
            <person name="Govender N.P."/>
            <person name="Botha A."/>
            <person name="Moreno L."/>
            <person name="De Vries M."/>
            <person name="Munoz J.F."/>
            <person name="Stielow J.B."/>
        </authorList>
    </citation>
    <scope>NUCLEOTIDE SEQUENCE [LARGE SCALE GENOMIC DNA]</scope>
    <source>
        <strain evidence="1 2">EI222</strain>
    </source>
</reference>
<accession>A0A1J9Q8X1</accession>
<gene>
    <name evidence="1" type="ORF">ACJ73_09362</name>
</gene>
<feature type="non-terminal residue" evidence="1">
    <location>
        <position position="1"/>
    </location>
</feature>
<dbReference type="VEuPathDB" id="FungiDB:ACJ73_09362"/>
<protein>
    <submittedName>
        <fullName evidence="1">Uncharacterized protein</fullName>
    </submittedName>
</protein>
<dbReference type="AlphaFoldDB" id="A0A1J9Q8X1"/>
<evidence type="ECO:0000313" key="1">
    <source>
        <dbReference type="EMBL" id="OJD12380.1"/>
    </source>
</evidence>